<protein>
    <submittedName>
        <fullName evidence="1">Uncharacterized protein</fullName>
    </submittedName>
</protein>
<name>A0A8R1TJD5_ONCVO</name>
<accession>A0A8R1TJD5</accession>
<keyword evidence="2" id="KW-1185">Reference proteome</keyword>
<dbReference type="Proteomes" id="UP000024404">
    <property type="component" value="Unassembled WGS sequence"/>
</dbReference>
<reference evidence="1" key="2">
    <citation type="submission" date="2022-06" db="UniProtKB">
        <authorList>
            <consortium name="EnsemblMetazoa"/>
        </authorList>
    </citation>
    <scope>IDENTIFICATION</scope>
</reference>
<dbReference type="EMBL" id="CMVM020000345">
    <property type="status" value="NOT_ANNOTATED_CDS"/>
    <property type="molecule type" value="Genomic_DNA"/>
</dbReference>
<proteinExistence type="predicted"/>
<dbReference type="EnsemblMetazoa" id="OVOC10725.1">
    <property type="protein sequence ID" value="OVOC10725.1"/>
    <property type="gene ID" value="WBGene00247534"/>
</dbReference>
<evidence type="ECO:0000313" key="1">
    <source>
        <dbReference type="EnsemblMetazoa" id="OVOC10725.1"/>
    </source>
</evidence>
<evidence type="ECO:0000313" key="2">
    <source>
        <dbReference type="Proteomes" id="UP000024404"/>
    </source>
</evidence>
<reference evidence="2" key="1">
    <citation type="submission" date="2013-10" db="EMBL/GenBank/DDBJ databases">
        <title>Genome sequencing of Onchocerca volvulus.</title>
        <authorList>
            <person name="Cotton J."/>
            <person name="Tsai J."/>
            <person name="Stanley E."/>
            <person name="Tracey A."/>
            <person name="Holroyd N."/>
            <person name="Lustigman S."/>
            <person name="Berriman M."/>
        </authorList>
    </citation>
    <scope>NUCLEOTIDE SEQUENCE</scope>
</reference>
<sequence>MVGSSVEKEDKIINVQPLSFTASEYNQGSIPQYPTVPFCKTNLHLEWIGGVDAGWGILMRDEGFPFPVQTDIPSSDACFVPSFGYSAIDV</sequence>
<organism evidence="1 2">
    <name type="scientific">Onchocerca volvulus</name>
    <dbReference type="NCBI Taxonomy" id="6282"/>
    <lineage>
        <taxon>Eukaryota</taxon>
        <taxon>Metazoa</taxon>
        <taxon>Ecdysozoa</taxon>
        <taxon>Nematoda</taxon>
        <taxon>Chromadorea</taxon>
        <taxon>Rhabditida</taxon>
        <taxon>Spirurina</taxon>
        <taxon>Spiruromorpha</taxon>
        <taxon>Filarioidea</taxon>
        <taxon>Onchocercidae</taxon>
        <taxon>Onchocerca</taxon>
    </lineage>
</organism>
<dbReference type="AlphaFoldDB" id="A0A8R1TJD5"/>